<proteinExistence type="predicted"/>
<feature type="domain" description="Bacterial surface antigen (D15)" evidence="4">
    <location>
        <begin position="441"/>
        <end position="733"/>
    </location>
</feature>
<dbReference type="InterPro" id="IPR039910">
    <property type="entry name" value="D15-like"/>
</dbReference>
<keyword evidence="2" id="KW-0472">Membrane</keyword>
<gene>
    <name evidence="5" type="ORF">H9962_08675</name>
</gene>
<dbReference type="Gene3D" id="2.40.160.50">
    <property type="entry name" value="membrane protein fhac: a member of the omp85/tpsb transporter family"/>
    <property type="match status" value="1"/>
</dbReference>
<reference evidence="5" key="1">
    <citation type="journal article" date="2021" name="PeerJ">
        <title>Extensive microbial diversity within the chicken gut microbiome revealed by metagenomics and culture.</title>
        <authorList>
            <person name="Gilroy R."/>
            <person name="Ravi A."/>
            <person name="Getino M."/>
            <person name="Pursley I."/>
            <person name="Horton D.L."/>
            <person name="Alikhan N.F."/>
            <person name="Baker D."/>
            <person name="Gharbi K."/>
            <person name="Hall N."/>
            <person name="Watson M."/>
            <person name="Adriaenssens E.M."/>
            <person name="Foster-Nyarko E."/>
            <person name="Jarju S."/>
            <person name="Secka A."/>
            <person name="Antonio M."/>
            <person name="Oren A."/>
            <person name="Chaudhuri R.R."/>
            <person name="La Ragione R."/>
            <person name="Hildebrand F."/>
            <person name="Pallen M.J."/>
        </authorList>
    </citation>
    <scope>NUCLEOTIDE SEQUENCE</scope>
    <source>
        <strain evidence="5">CHK186-16707</strain>
    </source>
</reference>
<reference evidence="5" key="2">
    <citation type="submission" date="2021-04" db="EMBL/GenBank/DDBJ databases">
        <authorList>
            <person name="Gilroy R."/>
        </authorList>
    </citation>
    <scope>NUCLEOTIDE SEQUENCE</scope>
    <source>
        <strain evidence="5">CHK186-16707</strain>
    </source>
</reference>
<comment type="caution">
    <text evidence="5">The sequence shown here is derived from an EMBL/GenBank/DDBJ whole genome shotgun (WGS) entry which is preliminary data.</text>
</comment>
<protein>
    <submittedName>
        <fullName evidence="5">BamA/TamA family outer membrane protein</fullName>
    </submittedName>
</protein>
<dbReference type="Gene3D" id="3.10.20.310">
    <property type="entry name" value="membrane protein fhac"/>
    <property type="match status" value="1"/>
</dbReference>
<evidence type="ECO:0000256" key="3">
    <source>
        <dbReference type="SAM" id="MobiDB-lite"/>
    </source>
</evidence>
<evidence type="ECO:0000313" key="6">
    <source>
        <dbReference type="Proteomes" id="UP000824225"/>
    </source>
</evidence>
<dbReference type="InterPro" id="IPR000184">
    <property type="entry name" value="Bac_surfAg_D15"/>
</dbReference>
<dbReference type="GO" id="GO:0019867">
    <property type="term" value="C:outer membrane"/>
    <property type="evidence" value="ECO:0007669"/>
    <property type="project" value="InterPro"/>
</dbReference>
<dbReference type="AlphaFoldDB" id="A0A9D2HG78"/>
<name>A0A9D2HG78_9BACT</name>
<dbReference type="EMBL" id="DXAN01000028">
    <property type="protein sequence ID" value="HJA09245.1"/>
    <property type="molecule type" value="Genomic_DNA"/>
</dbReference>
<dbReference type="PANTHER" id="PTHR12815">
    <property type="entry name" value="SORTING AND ASSEMBLY MACHINERY SAMM50 PROTEIN FAMILY MEMBER"/>
    <property type="match status" value="1"/>
</dbReference>
<comment type="subcellular location">
    <subcellularLocation>
        <location evidence="1">Membrane</location>
    </subcellularLocation>
</comment>
<evidence type="ECO:0000259" key="4">
    <source>
        <dbReference type="Pfam" id="PF01103"/>
    </source>
</evidence>
<feature type="region of interest" description="Disordered" evidence="3">
    <location>
        <begin position="337"/>
        <end position="388"/>
    </location>
</feature>
<accession>A0A9D2HG78</accession>
<evidence type="ECO:0000256" key="1">
    <source>
        <dbReference type="ARBA" id="ARBA00004370"/>
    </source>
</evidence>
<sequence>MRRLLFSCHPAAAPLVAILRPLAAALSLCLMGLTPGCSLFQGGRDDLDAGLAPALQGEPVPYVTHIRVEEPIPGFEDGRTPTEADLRTRMSQNSQLIQLEKQAPDSLLGLERRARLDQKTGVSLLHSLGYYEGQATFTVDDTTRPVTVTLTLIPGRRYLVGRVTILYRPRPVVPPSFLHRTREVGLFFKRREALPDPVFPHALDKVRPGDPATAAPILDAVAALPLTLRGEGYPLARVASARYTLDCRERRLNADIVVDPGPAAVMDGIAVSGAPHVHDSYLRRLIPWREGQPWDDKLVARYREILQQLGLFNTVDVKAAGLKSAVPLAVAEDATGRPLPVLPPSPAGPGNNAAPDDDTVLRSEPVGSMSAPSGTEGKAAAAAKPDDTAADTVVEIPADRQPVTLPVDVAVREAAFRTVGASMRYATDVGFGVQGSWEHRNLFGNGENLKIKLPIAQDLQGIRADFIKPAFGRADQKLLLGTALEREKTDAYTKRAASAYAGLDRRLSPYWWAESRIYAEDGTLRENRQNNRYRFLSFNLGLRRDTRNNALNPTSGTRLALTVAPISGFYHGAFSALAAKVDATGYYAPYENDSLVLAGRLALGAMVGSSTRAIPATLRYYAGGGGSVRGYAYQALGPRDEAGDPLGGRSFQEINLEARFKVTDSIGVVPFVDAGMVYESEFPRWGRDLDWALGIGLRYFTPIGPVRFDVAFPLTHIRDDRRFQLYISIGQAF</sequence>
<dbReference type="Pfam" id="PF01103">
    <property type="entry name" value="Omp85"/>
    <property type="match status" value="1"/>
</dbReference>
<dbReference type="PANTHER" id="PTHR12815:SF42">
    <property type="entry name" value="BACTERIAL SURFACE ANTIGEN (D15) DOMAIN-CONTAINING PROTEIN"/>
    <property type="match status" value="1"/>
</dbReference>
<dbReference type="Proteomes" id="UP000824225">
    <property type="component" value="Unassembled WGS sequence"/>
</dbReference>
<evidence type="ECO:0000256" key="2">
    <source>
        <dbReference type="ARBA" id="ARBA00023136"/>
    </source>
</evidence>
<organism evidence="5 6">
    <name type="scientific">Candidatus Mailhella merdigallinarum</name>
    <dbReference type="NCBI Taxonomy" id="2838658"/>
    <lineage>
        <taxon>Bacteria</taxon>
        <taxon>Pseudomonadati</taxon>
        <taxon>Thermodesulfobacteriota</taxon>
        <taxon>Desulfovibrionia</taxon>
        <taxon>Desulfovibrionales</taxon>
        <taxon>Desulfovibrionaceae</taxon>
        <taxon>Mailhella</taxon>
    </lineage>
</organism>
<evidence type="ECO:0000313" key="5">
    <source>
        <dbReference type="EMBL" id="HJA09245.1"/>
    </source>
</evidence>